<dbReference type="HOGENOM" id="CLU_021838_1_1_4"/>
<feature type="transmembrane region" description="Helical" evidence="5">
    <location>
        <begin position="354"/>
        <end position="376"/>
    </location>
</feature>
<feature type="transmembrane region" description="Helical" evidence="5">
    <location>
        <begin position="145"/>
        <end position="170"/>
    </location>
</feature>
<dbReference type="CDD" id="cd06261">
    <property type="entry name" value="TM_PBP2"/>
    <property type="match status" value="2"/>
</dbReference>
<dbReference type="Proteomes" id="UP000014400">
    <property type="component" value="Unassembled WGS sequence"/>
</dbReference>
<evidence type="ECO:0000313" key="7">
    <source>
        <dbReference type="EMBL" id="EPD99063.1"/>
    </source>
</evidence>
<feature type="transmembrane region" description="Helical" evidence="5">
    <location>
        <begin position="296"/>
        <end position="319"/>
    </location>
</feature>
<dbReference type="InterPro" id="IPR000515">
    <property type="entry name" value="MetI-like"/>
</dbReference>
<gene>
    <name evidence="7" type="ORF">HMPREF1476_01334</name>
</gene>
<evidence type="ECO:0000256" key="4">
    <source>
        <dbReference type="ARBA" id="ARBA00023136"/>
    </source>
</evidence>
<evidence type="ECO:0000256" key="3">
    <source>
        <dbReference type="ARBA" id="ARBA00022989"/>
    </source>
</evidence>
<protein>
    <recommendedName>
        <fullName evidence="6">ABC transmembrane type-1 domain-containing protein</fullName>
    </recommendedName>
</protein>
<keyword evidence="3 5" id="KW-1133">Transmembrane helix</keyword>
<evidence type="ECO:0000256" key="5">
    <source>
        <dbReference type="RuleBase" id="RU363032"/>
    </source>
</evidence>
<reference evidence="7 8" key="1">
    <citation type="submission" date="2013-04" db="EMBL/GenBank/DDBJ databases">
        <title>The Genome Sequence of Sutterella wadsworthensis HGA0223.</title>
        <authorList>
            <consortium name="The Broad Institute Genomics Platform"/>
            <person name="Earl A."/>
            <person name="Ward D."/>
            <person name="Feldgarden M."/>
            <person name="Gevers D."/>
            <person name="Schmidt T.M."/>
            <person name="Dover J."/>
            <person name="Dai D."/>
            <person name="Walker B."/>
            <person name="Young S."/>
            <person name="Zeng Q."/>
            <person name="Gargeya S."/>
            <person name="Fitzgerald M."/>
            <person name="Haas B."/>
            <person name="Abouelleil A."/>
            <person name="Allen A.W."/>
            <person name="Alvarado L."/>
            <person name="Arachchi H.M."/>
            <person name="Berlin A.M."/>
            <person name="Chapman S.B."/>
            <person name="Gainer-Dewar J."/>
            <person name="Goldberg J."/>
            <person name="Griggs A."/>
            <person name="Gujja S."/>
            <person name="Hansen M."/>
            <person name="Howarth C."/>
            <person name="Imamovic A."/>
            <person name="Ireland A."/>
            <person name="Larimer J."/>
            <person name="McCowan C."/>
            <person name="Murphy C."/>
            <person name="Pearson M."/>
            <person name="Poon T.W."/>
            <person name="Priest M."/>
            <person name="Roberts A."/>
            <person name="Saif S."/>
            <person name="Shea T."/>
            <person name="Sisk P."/>
            <person name="Sykes S."/>
            <person name="Wortman J."/>
            <person name="Nusbaum C."/>
            <person name="Birren B."/>
        </authorList>
    </citation>
    <scope>NUCLEOTIDE SEQUENCE [LARGE SCALE GENOMIC DNA]</scope>
    <source>
        <strain evidence="7 8">HGA0223</strain>
    </source>
</reference>
<dbReference type="STRING" id="1203554.HMPREF1476_01334"/>
<name>S3BCM8_9BURK</name>
<keyword evidence="2 5" id="KW-0812">Transmembrane</keyword>
<feature type="transmembrane region" description="Helical" evidence="5">
    <location>
        <begin position="491"/>
        <end position="511"/>
    </location>
</feature>
<evidence type="ECO:0000256" key="1">
    <source>
        <dbReference type="ARBA" id="ARBA00004651"/>
    </source>
</evidence>
<dbReference type="RefSeq" id="WP_016474563.1">
    <property type="nucleotide sequence ID" value="NZ_KE150480.1"/>
</dbReference>
<comment type="similarity">
    <text evidence="5">Belongs to the binding-protein-dependent transport system permease family.</text>
</comment>
<feature type="transmembrane region" description="Helical" evidence="5">
    <location>
        <begin position="191"/>
        <end position="212"/>
    </location>
</feature>
<keyword evidence="4 5" id="KW-0472">Membrane</keyword>
<organism evidence="7 8">
    <name type="scientific">Sutterella wadsworthensis HGA0223</name>
    <dbReference type="NCBI Taxonomy" id="1203554"/>
    <lineage>
        <taxon>Bacteria</taxon>
        <taxon>Pseudomonadati</taxon>
        <taxon>Pseudomonadota</taxon>
        <taxon>Betaproteobacteria</taxon>
        <taxon>Burkholderiales</taxon>
        <taxon>Sutterellaceae</taxon>
        <taxon>Sutterella</taxon>
    </lineage>
</organism>
<proteinExistence type="inferred from homology"/>
<dbReference type="EMBL" id="ATCF01000018">
    <property type="protein sequence ID" value="EPD99063.1"/>
    <property type="molecule type" value="Genomic_DNA"/>
</dbReference>
<feature type="domain" description="ABC transmembrane type-1" evidence="6">
    <location>
        <begin position="350"/>
        <end position="540"/>
    </location>
</feature>
<dbReference type="PANTHER" id="PTHR43496">
    <property type="entry name" value="PROTEIN LPLB"/>
    <property type="match status" value="1"/>
</dbReference>
<feature type="transmembrane region" description="Helical" evidence="5">
    <location>
        <begin position="388"/>
        <end position="408"/>
    </location>
</feature>
<feature type="transmembrane region" description="Helical" evidence="5">
    <location>
        <begin position="523"/>
        <end position="544"/>
    </location>
</feature>
<comment type="subcellular location">
    <subcellularLocation>
        <location evidence="1 5">Cell membrane</location>
        <topology evidence="1 5">Multi-pass membrane protein</topology>
    </subcellularLocation>
</comment>
<dbReference type="PANTHER" id="PTHR43496:SF1">
    <property type="entry name" value="POLYGALACTURONAN_RHAMNOGALACTURONAN TRANSPORT SYSTEM PERMEASE PROTEIN YTEP"/>
    <property type="match status" value="1"/>
</dbReference>
<sequence>MAHTQSLPQRGDAASRFTVLMLWVLLAVFVVYPLVRLLAMAFTVDGSFTLENLRPFVESWYDRQAAVNSILLGCSVGVAGTVLGFIFAFAVTRLSLPKWLCAAVSAVTLLPLISPPFTSSIALTLSLGPNGILLDFFGLGNFNFYGFWGTFISETLTFFPVAFMTLSTILARIDPNLEDAAYSLGASSFKVFRTVTLPLAAPGIANAFLLVFSCSLADFATPQVLGGHSFPVLPTQAYLVITGMYDFKGGAALSFMLLIPAIIVYSLQRWWVGKKSYVTVSGKAGGRSSVKGPGPLLSSVIVATVAVVIAFVLYLYAIILTGSLVKVWGVNNEITLENYSYVFTHGSKAIKDTLLIACIGTPLGGLLAVLVGYATARLKVRGSRILETVSLLNYTLPGTVVGIAYIIAFNDKPIMLTGTIYILVAAYLFRYSSAGIRNVIAALSQIDPSIEEASRSLGASSVKTFTSITIPLVLPAILAGMRYLFIHSMTAISATIFLVSVHWTLITTRILECMTELQFAQACAFSIVLIVLVFIASGVINLLARALCRSGDAIGVH</sequence>
<evidence type="ECO:0000256" key="2">
    <source>
        <dbReference type="ARBA" id="ARBA00022692"/>
    </source>
</evidence>
<dbReference type="AlphaFoldDB" id="S3BCM8"/>
<dbReference type="Gene3D" id="1.10.3720.10">
    <property type="entry name" value="MetI-like"/>
    <property type="match status" value="2"/>
</dbReference>
<feature type="transmembrane region" description="Helical" evidence="5">
    <location>
        <begin position="249"/>
        <end position="267"/>
    </location>
</feature>
<dbReference type="InterPro" id="IPR035906">
    <property type="entry name" value="MetI-like_sf"/>
</dbReference>
<feature type="transmembrane region" description="Helical" evidence="5">
    <location>
        <begin position="414"/>
        <end position="431"/>
    </location>
</feature>
<evidence type="ECO:0000313" key="8">
    <source>
        <dbReference type="Proteomes" id="UP000014400"/>
    </source>
</evidence>
<dbReference type="eggNOG" id="COG1178">
    <property type="taxonomic scope" value="Bacteria"/>
</dbReference>
<feature type="transmembrane region" description="Helical" evidence="5">
    <location>
        <begin position="64"/>
        <end position="92"/>
    </location>
</feature>
<dbReference type="Pfam" id="PF00528">
    <property type="entry name" value="BPD_transp_1"/>
    <property type="match status" value="2"/>
</dbReference>
<evidence type="ECO:0000259" key="6">
    <source>
        <dbReference type="PROSITE" id="PS50928"/>
    </source>
</evidence>
<dbReference type="GO" id="GO:0005886">
    <property type="term" value="C:plasma membrane"/>
    <property type="evidence" value="ECO:0007669"/>
    <property type="project" value="UniProtKB-SubCell"/>
</dbReference>
<feature type="transmembrane region" description="Helical" evidence="5">
    <location>
        <begin position="20"/>
        <end position="44"/>
    </location>
</feature>
<keyword evidence="5" id="KW-0813">Transport</keyword>
<dbReference type="GO" id="GO:0055085">
    <property type="term" value="P:transmembrane transport"/>
    <property type="evidence" value="ECO:0007669"/>
    <property type="project" value="InterPro"/>
</dbReference>
<dbReference type="PATRIC" id="fig|1203554.3.peg.1395"/>
<comment type="caution">
    <text evidence="7">The sequence shown here is derived from an EMBL/GenBank/DDBJ whole genome shotgun (WGS) entry which is preliminary data.</text>
</comment>
<feature type="transmembrane region" description="Helical" evidence="5">
    <location>
        <begin position="99"/>
        <end position="125"/>
    </location>
</feature>
<dbReference type="SUPFAM" id="SSF161098">
    <property type="entry name" value="MetI-like"/>
    <property type="match status" value="2"/>
</dbReference>
<keyword evidence="8" id="KW-1185">Reference proteome</keyword>
<accession>S3BCM8</accession>
<dbReference type="PROSITE" id="PS50928">
    <property type="entry name" value="ABC_TM1"/>
    <property type="match status" value="2"/>
</dbReference>
<feature type="domain" description="ABC transmembrane type-1" evidence="6">
    <location>
        <begin position="66"/>
        <end position="268"/>
    </location>
</feature>